<dbReference type="GO" id="GO:0006537">
    <property type="term" value="P:glutamate biosynthetic process"/>
    <property type="evidence" value="ECO:0007669"/>
    <property type="project" value="TreeGrafter"/>
</dbReference>
<keyword evidence="4 6" id="KW-0378">Hydrolase</keyword>
<feature type="binding site" evidence="6">
    <location>
        <position position="259"/>
    </location>
    <ligand>
        <name>substrate</name>
    </ligand>
</feature>
<dbReference type="Gene3D" id="3.40.710.10">
    <property type="entry name" value="DD-peptidase/beta-lactamase superfamily"/>
    <property type="match status" value="1"/>
</dbReference>
<evidence type="ECO:0000256" key="6">
    <source>
        <dbReference type="HAMAP-Rule" id="MF_00313"/>
    </source>
</evidence>
<evidence type="ECO:0000313" key="10">
    <source>
        <dbReference type="Proteomes" id="UP000246114"/>
    </source>
</evidence>
<dbReference type="Pfam" id="PF04960">
    <property type="entry name" value="Glutaminase"/>
    <property type="match status" value="1"/>
</dbReference>
<evidence type="ECO:0000313" key="8">
    <source>
        <dbReference type="EMBL" id="SFF57601.1"/>
    </source>
</evidence>
<gene>
    <name evidence="6 7" type="primary">glsA</name>
    <name evidence="7" type="ORF">DBY38_02290</name>
    <name evidence="8" type="ORF">SAMN04487885_10365</name>
</gene>
<evidence type="ECO:0000256" key="4">
    <source>
        <dbReference type="ARBA" id="ARBA00022801"/>
    </source>
</evidence>
<organism evidence="8 9">
    <name type="scientific">Clostridium cadaveris</name>
    <dbReference type="NCBI Taxonomy" id="1529"/>
    <lineage>
        <taxon>Bacteria</taxon>
        <taxon>Bacillati</taxon>
        <taxon>Bacillota</taxon>
        <taxon>Clostridia</taxon>
        <taxon>Eubacteriales</taxon>
        <taxon>Clostridiaceae</taxon>
        <taxon>Clostridium</taxon>
    </lineage>
</organism>
<evidence type="ECO:0000256" key="3">
    <source>
        <dbReference type="ARBA" id="ARBA00012918"/>
    </source>
</evidence>
<dbReference type="EMBL" id="QAMZ01000010">
    <property type="protein sequence ID" value="PWL55224.1"/>
    <property type="molecule type" value="Genomic_DNA"/>
</dbReference>
<evidence type="ECO:0000256" key="5">
    <source>
        <dbReference type="ARBA" id="ARBA00049534"/>
    </source>
</evidence>
<proteinExistence type="inferred from homology"/>
<dbReference type="eggNOG" id="COG2066">
    <property type="taxonomic scope" value="Bacteria"/>
</dbReference>
<dbReference type="GeneID" id="90545360"/>
<evidence type="ECO:0000313" key="7">
    <source>
        <dbReference type="EMBL" id="PWL55224.1"/>
    </source>
</evidence>
<dbReference type="Proteomes" id="UP000182135">
    <property type="component" value="Unassembled WGS sequence"/>
</dbReference>
<evidence type="ECO:0000256" key="1">
    <source>
        <dbReference type="ARBA" id="ARBA00011076"/>
    </source>
</evidence>
<dbReference type="SUPFAM" id="SSF56601">
    <property type="entry name" value="beta-lactamase/transpeptidase-like"/>
    <property type="match status" value="1"/>
</dbReference>
<evidence type="ECO:0000256" key="2">
    <source>
        <dbReference type="ARBA" id="ARBA00011881"/>
    </source>
</evidence>
<dbReference type="FunFam" id="3.40.710.10:FF:000005">
    <property type="entry name" value="Glutaminase"/>
    <property type="match status" value="1"/>
</dbReference>
<dbReference type="OrthoDB" id="9788822at2"/>
<feature type="binding site" evidence="6">
    <location>
        <position position="189"/>
    </location>
    <ligand>
        <name>substrate</name>
    </ligand>
</feature>
<feature type="binding site" evidence="6">
    <location>
        <position position="61"/>
    </location>
    <ligand>
        <name>substrate</name>
    </ligand>
</feature>
<feature type="binding site" evidence="6">
    <location>
        <position position="241"/>
    </location>
    <ligand>
        <name>substrate</name>
    </ligand>
</feature>
<dbReference type="NCBIfam" id="TIGR03814">
    <property type="entry name" value="Gln_ase"/>
    <property type="match status" value="1"/>
</dbReference>
<comment type="similarity">
    <text evidence="1 6">Belongs to the glutaminase family.</text>
</comment>
<feature type="binding site" evidence="6">
    <location>
        <position position="165"/>
    </location>
    <ligand>
        <name>substrate</name>
    </ligand>
</feature>
<dbReference type="InterPro" id="IPR015868">
    <property type="entry name" value="Glutaminase"/>
</dbReference>
<feature type="binding site" evidence="6">
    <location>
        <position position="158"/>
    </location>
    <ligand>
        <name>substrate</name>
    </ligand>
</feature>
<dbReference type="HAMAP" id="MF_00313">
    <property type="entry name" value="Glutaminase"/>
    <property type="match status" value="1"/>
</dbReference>
<keyword evidence="9" id="KW-1185">Reference proteome</keyword>
<evidence type="ECO:0000313" key="9">
    <source>
        <dbReference type="Proteomes" id="UP000182135"/>
    </source>
</evidence>
<comment type="catalytic activity">
    <reaction evidence="5 6">
        <text>L-glutamine + H2O = L-glutamate + NH4(+)</text>
        <dbReference type="Rhea" id="RHEA:15889"/>
        <dbReference type="ChEBI" id="CHEBI:15377"/>
        <dbReference type="ChEBI" id="CHEBI:28938"/>
        <dbReference type="ChEBI" id="CHEBI:29985"/>
        <dbReference type="ChEBI" id="CHEBI:58359"/>
        <dbReference type="EC" id="3.5.1.2"/>
    </reaction>
</comment>
<protein>
    <recommendedName>
        <fullName evidence="3 6">Glutaminase</fullName>
        <ecNumber evidence="3 6">3.5.1.2</ecNumber>
    </recommendedName>
</protein>
<reference evidence="7 10" key="2">
    <citation type="submission" date="2018-03" db="EMBL/GenBank/DDBJ databases">
        <title>The uncultured portion of the human microbiome is neutrally assembled.</title>
        <authorList>
            <person name="Jeraldo P."/>
            <person name="Boardman L."/>
            <person name="White B.A."/>
            <person name="Nelson H."/>
            <person name="Goldenfeld N."/>
            <person name="Chia N."/>
        </authorList>
    </citation>
    <scope>NUCLEOTIDE SEQUENCE [LARGE SCALE GENOMIC DNA]</scope>
    <source>
        <strain evidence="7">CIM:MAG 903</strain>
    </source>
</reference>
<feature type="binding site" evidence="6">
    <location>
        <position position="113"/>
    </location>
    <ligand>
        <name>substrate</name>
    </ligand>
</feature>
<name>A0A1I2JXN3_9CLOT</name>
<sequence>MEKLLESIIESNLKYTDDGKVASYIPELSKANPKDLGICVISLDGKQYSAGDYNKKFTLQSITKVVSLIIALLDNGKKNVFSKVGMEPTGDSFNSIVSLEVKTPNKPFNPMINAGAIATTALITGNSVEEKMEKILEFTRKVTENPDINYNEEVYLSEKATGDRNRALAYFMKSNKLIDGDVEEILDLYFRQCSLEGTCVDIAKIAAMLANDGILPWSGERIISREVSRIVKTIMVTCGMYDESGEVAVHIGIPAKSGVGGGIMAAVPRRIGIGVYGPSLDEKGNSVAGMRVLTDLSDELDLSIF</sequence>
<dbReference type="EMBL" id="FOOE01000003">
    <property type="protein sequence ID" value="SFF57601.1"/>
    <property type="molecule type" value="Genomic_DNA"/>
</dbReference>
<reference evidence="8 9" key="1">
    <citation type="submission" date="2016-10" db="EMBL/GenBank/DDBJ databases">
        <authorList>
            <person name="de Groot N.N."/>
        </authorList>
    </citation>
    <scope>NUCLEOTIDE SEQUENCE [LARGE SCALE GENOMIC DNA]</scope>
    <source>
        <strain evidence="8 9">NLAE-zl-G419</strain>
    </source>
</reference>
<dbReference type="Proteomes" id="UP000246114">
    <property type="component" value="Unassembled WGS sequence"/>
</dbReference>
<accession>A0A1I2JXN3</accession>
<dbReference type="GO" id="GO:0004359">
    <property type="term" value="F:glutaminase activity"/>
    <property type="evidence" value="ECO:0007669"/>
    <property type="project" value="UniProtKB-UniRule"/>
</dbReference>
<dbReference type="STRING" id="1529.SAMN04487885_10365"/>
<dbReference type="EC" id="3.5.1.2" evidence="3 6"/>
<dbReference type="InterPro" id="IPR012338">
    <property type="entry name" value="Beta-lactam/transpept-like"/>
</dbReference>
<keyword evidence="6" id="KW-0007">Acetylation</keyword>
<dbReference type="PANTHER" id="PTHR12544">
    <property type="entry name" value="GLUTAMINASE"/>
    <property type="match status" value="1"/>
</dbReference>
<dbReference type="GO" id="GO:0006543">
    <property type="term" value="P:L-glutamine catabolic process"/>
    <property type="evidence" value="ECO:0007669"/>
    <property type="project" value="TreeGrafter"/>
</dbReference>
<dbReference type="RefSeq" id="WP_027638572.1">
    <property type="nucleotide sequence ID" value="NZ_BAAACD010000003.1"/>
</dbReference>
<dbReference type="AlphaFoldDB" id="A0A1I2JXN3"/>
<dbReference type="PANTHER" id="PTHR12544:SF29">
    <property type="entry name" value="GLUTAMINASE"/>
    <property type="match status" value="1"/>
</dbReference>
<comment type="subunit">
    <text evidence="2 6">Homotetramer.</text>
</comment>